<dbReference type="NCBIfam" id="NF008685">
    <property type="entry name" value="PRK11702.1"/>
    <property type="match status" value="1"/>
</dbReference>
<dbReference type="Pfam" id="PF04320">
    <property type="entry name" value="YggL_50S_bp"/>
    <property type="match status" value="1"/>
</dbReference>
<sequence>MAQRSRRLRKKLRIDEFQELGFELAWHFPAETSGEAIDALVDSFIEEVIEPRQLAFAGNGHLGWEGLVCTQKIGKCTEDDIQACCEWLKQKGMEGIHHSPLFDVWYGNLI</sequence>
<gene>
    <name evidence="1" type="ORF">ACFOSS_04810</name>
</gene>
<name>A0ABV8CKQ2_9GAMM</name>
<dbReference type="PANTHER" id="PTHR38778:SF1">
    <property type="entry name" value="CYTOPLASMIC PROTEIN"/>
    <property type="match status" value="1"/>
</dbReference>
<evidence type="ECO:0000313" key="1">
    <source>
        <dbReference type="EMBL" id="MFC3912787.1"/>
    </source>
</evidence>
<dbReference type="Proteomes" id="UP001595692">
    <property type="component" value="Unassembled WGS sequence"/>
</dbReference>
<proteinExistence type="predicted"/>
<organism evidence="1 2">
    <name type="scientific">Pseudaeromonas sharmana</name>
    <dbReference type="NCBI Taxonomy" id="328412"/>
    <lineage>
        <taxon>Bacteria</taxon>
        <taxon>Pseudomonadati</taxon>
        <taxon>Pseudomonadota</taxon>
        <taxon>Gammaproteobacteria</taxon>
        <taxon>Aeromonadales</taxon>
        <taxon>Aeromonadaceae</taxon>
        <taxon>Pseudaeromonas</taxon>
    </lineage>
</organism>
<protein>
    <submittedName>
        <fullName evidence="1">50S ribosome-binding protein YggL</fullName>
    </submittedName>
</protein>
<evidence type="ECO:0000313" key="2">
    <source>
        <dbReference type="Proteomes" id="UP001595692"/>
    </source>
</evidence>
<comment type="caution">
    <text evidence="1">The sequence shown here is derived from an EMBL/GenBank/DDBJ whole genome shotgun (WGS) entry which is preliminary data.</text>
</comment>
<reference evidence="2" key="1">
    <citation type="journal article" date="2019" name="Int. J. Syst. Evol. Microbiol.">
        <title>The Global Catalogue of Microorganisms (GCM) 10K type strain sequencing project: providing services to taxonomists for standard genome sequencing and annotation.</title>
        <authorList>
            <consortium name="The Broad Institute Genomics Platform"/>
            <consortium name="The Broad Institute Genome Sequencing Center for Infectious Disease"/>
            <person name="Wu L."/>
            <person name="Ma J."/>
        </authorList>
    </citation>
    <scope>NUCLEOTIDE SEQUENCE [LARGE SCALE GENOMIC DNA]</scope>
    <source>
        <strain evidence="2">CCUG 54939</strain>
    </source>
</reference>
<keyword evidence="2" id="KW-1185">Reference proteome</keyword>
<accession>A0ABV8CKQ2</accession>
<dbReference type="InterPro" id="IPR007416">
    <property type="entry name" value="YggL_50S_bp"/>
</dbReference>
<dbReference type="RefSeq" id="WP_377150966.1">
    <property type="nucleotide sequence ID" value="NZ_JBHSAF010000002.1"/>
</dbReference>
<dbReference type="PANTHER" id="PTHR38778">
    <property type="entry name" value="CYTOPLASMIC PROTEIN-RELATED"/>
    <property type="match status" value="1"/>
</dbReference>
<dbReference type="EMBL" id="JBHSAF010000002">
    <property type="protein sequence ID" value="MFC3912787.1"/>
    <property type="molecule type" value="Genomic_DNA"/>
</dbReference>